<sequence>MATELIPRSALFGLPGRPRPALSPDGTRIGYVDSIDGVANIWVGPADNLAAAVPVTHDRGRGVRSFVFCHDSSTLLYAQDTDGDENWRIYGLNLDNGHVRQYTPGQGVRATMLAHSRFHPTTVLIGLPGPQPRYVDPYRLDLVNGQLEQVATNPGYRSWLIDSDLRLRGGAIFSAAGGLEIYLRDRATGIDRLWMMVDPEDTATTGLPTFDRDDATMYMLSSVGAQTRRLVQIDVETGESTVLAAHDIFDVASVYSDPDTGRPQSVVFAGDLQIWQHLDATFGATVDKLRDRLGGDISITRSTAGRRWLVAKSSDRAPSTFHCYDLPTNTITELDSGDRQLDDFEFAAMEPFTFRARDGLGIHGYLTFPVDELRRDLPAVLLVHGGPQVRDSWRFQPRVQWLANRGYLVIQVNFRGSTGYGKTFVNAGDREWGRAMHHDLVDAVDHVVAQGWADPKRVAIYGGSFGGYAALCGAAFTPETFCAAIDVCGPSNILTLLGSLSAQYQSQIGVFHRQVGNPDTDADMLWERSPLSRAADISIPLMIVQGRTDPRVKVEEAEQIVAALTESGIAHEYILFDDEGHGVLEPDNSERLHAAIEHFLAEHLGGREEPATETEN</sequence>
<dbReference type="RefSeq" id="WP_071930574.1">
    <property type="nucleotide sequence ID" value="NZ_CP018082.1"/>
</dbReference>
<evidence type="ECO:0000256" key="1">
    <source>
        <dbReference type="ARBA" id="ARBA00022801"/>
    </source>
</evidence>
<dbReference type="Proteomes" id="UP000183810">
    <property type="component" value="Chromosome"/>
</dbReference>
<dbReference type="InterPro" id="IPR011042">
    <property type="entry name" value="6-blade_b-propeller_TolB-like"/>
</dbReference>
<dbReference type="GO" id="GO:0004252">
    <property type="term" value="F:serine-type endopeptidase activity"/>
    <property type="evidence" value="ECO:0007669"/>
    <property type="project" value="TreeGrafter"/>
</dbReference>
<name>A0A1J0VZ74_9NOCA</name>
<accession>A0A1J0VZ74</accession>
<dbReference type="Gene3D" id="3.40.50.1820">
    <property type="entry name" value="alpha/beta hydrolase"/>
    <property type="match status" value="1"/>
</dbReference>
<dbReference type="OrthoDB" id="128799at2"/>
<dbReference type="InterPro" id="IPR001375">
    <property type="entry name" value="Peptidase_S9_cat"/>
</dbReference>
<dbReference type="PANTHER" id="PTHR42776:SF27">
    <property type="entry name" value="DIPEPTIDYL PEPTIDASE FAMILY MEMBER 6"/>
    <property type="match status" value="1"/>
</dbReference>
<dbReference type="SUPFAM" id="SSF53474">
    <property type="entry name" value="alpha/beta-Hydrolases"/>
    <property type="match status" value="1"/>
</dbReference>
<evidence type="ECO:0000313" key="3">
    <source>
        <dbReference type="EMBL" id="APE37408.1"/>
    </source>
</evidence>
<feature type="domain" description="Peptidase S9 prolyl oligopeptidase catalytic" evidence="2">
    <location>
        <begin position="393"/>
        <end position="606"/>
    </location>
</feature>
<evidence type="ECO:0000313" key="4">
    <source>
        <dbReference type="Proteomes" id="UP000183810"/>
    </source>
</evidence>
<evidence type="ECO:0000259" key="2">
    <source>
        <dbReference type="Pfam" id="PF00326"/>
    </source>
</evidence>
<keyword evidence="1" id="KW-0378">Hydrolase</keyword>
<dbReference type="GO" id="GO:0006508">
    <property type="term" value="P:proteolysis"/>
    <property type="evidence" value="ECO:0007669"/>
    <property type="project" value="InterPro"/>
</dbReference>
<dbReference type="Gene3D" id="2.120.10.30">
    <property type="entry name" value="TolB, C-terminal domain"/>
    <property type="match status" value="1"/>
</dbReference>
<dbReference type="AlphaFoldDB" id="A0A1J0VZ74"/>
<dbReference type="InterPro" id="IPR029058">
    <property type="entry name" value="AB_hydrolase_fold"/>
</dbReference>
<organism evidence="3 4">
    <name type="scientific">Nocardia mangyaensis</name>
    <dbReference type="NCBI Taxonomy" id="2213200"/>
    <lineage>
        <taxon>Bacteria</taxon>
        <taxon>Bacillati</taxon>
        <taxon>Actinomycetota</taxon>
        <taxon>Actinomycetes</taxon>
        <taxon>Mycobacteriales</taxon>
        <taxon>Nocardiaceae</taxon>
        <taxon>Nocardia</taxon>
    </lineage>
</organism>
<gene>
    <name evidence="3" type="ORF">BOX37_29670</name>
</gene>
<proteinExistence type="predicted"/>
<dbReference type="EMBL" id="CP018082">
    <property type="protein sequence ID" value="APE37408.1"/>
    <property type="molecule type" value="Genomic_DNA"/>
</dbReference>
<protein>
    <submittedName>
        <fullName evidence="3">S9 family peptidase</fullName>
    </submittedName>
</protein>
<keyword evidence="4" id="KW-1185">Reference proteome</keyword>
<dbReference type="SUPFAM" id="SSF82171">
    <property type="entry name" value="DPP6 N-terminal domain-like"/>
    <property type="match status" value="1"/>
</dbReference>
<dbReference type="Pfam" id="PF00326">
    <property type="entry name" value="Peptidase_S9"/>
    <property type="match status" value="1"/>
</dbReference>
<dbReference type="KEGG" id="nsl:BOX37_29670"/>
<dbReference type="PANTHER" id="PTHR42776">
    <property type="entry name" value="SERINE PEPTIDASE S9 FAMILY MEMBER"/>
    <property type="match status" value="1"/>
</dbReference>
<reference evidence="3" key="1">
    <citation type="submission" date="2016-11" db="EMBL/GenBank/DDBJ databases">
        <authorList>
            <person name="Jaros S."/>
            <person name="Januszkiewicz K."/>
            <person name="Wedrychowicz H."/>
        </authorList>
    </citation>
    <scope>NUCLEOTIDE SEQUENCE [LARGE SCALE GENOMIC DNA]</scope>
    <source>
        <strain evidence="3">Y48</strain>
    </source>
</reference>